<evidence type="ECO:0000256" key="4">
    <source>
        <dbReference type="RuleBase" id="RU003718"/>
    </source>
</evidence>
<dbReference type="InterPro" id="IPR050481">
    <property type="entry name" value="UDP-glycosyltransf_plant"/>
</dbReference>
<dbReference type="GO" id="GO:0035251">
    <property type="term" value="F:UDP-glucosyltransferase activity"/>
    <property type="evidence" value="ECO:0007669"/>
    <property type="project" value="InterPro"/>
</dbReference>
<evidence type="ECO:0000256" key="5">
    <source>
        <dbReference type="RuleBase" id="RU362057"/>
    </source>
</evidence>
<sequence>MGNHNLDIAMFPWLAMGHIIPYIHLANQLAARGHRISFLIPKKTVPKLQHHSLHPNLITFHPLTVPDVDGLPLGTETASDIPLSLNNLLAVALDLMAHQLQEILTTIKPQLVFYDFAYWLPDITKSLGIKSVCYHVVSATSLAFALVPARHVPDHRPIYEEAREPPPGFPSSSILLRCHEILSMSILSRPFGNGAIKFYERLTRGMQNCDALAVRSCRELEGKFCDYIGTQYGKSLLFTGLALPEPTNTPALEDRWAKWLEKFEIGSVVFCAFGSQYFIEKDQFQELVLGFELTGLPFFVALKPPIGCKTIEEALPHGFEERVKERGVVHGGWIQQTLILSHPSIGCFVSHCGFGSMMEGLMSDNQIVLVPDLVDQILNTKLLVEELKVAVEVNRELENRWFSKESLSKAIDSVMDKESEVGMMVKANHAKVKEVIEKPGLMDGYIDKFVEDLRQLV</sequence>
<evidence type="ECO:0000256" key="1">
    <source>
        <dbReference type="ARBA" id="ARBA00009995"/>
    </source>
</evidence>
<reference evidence="7" key="1">
    <citation type="submission" date="2025-08" db="UniProtKB">
        <authorList>
            <consortium name="RefSeq"/>
        </authorList>
    </citation>
    <scope>IDENTIFICATION</scope>
    <source>
        <tissue evidence="7">Seedling</tissue>
    </source>
</reference>
<dbReference type="InterPro" id="IPR002213">
    <property type="entry name" value="UDP_glucos_trans"/>
</dbReference>
<proteinExistence type="inferred from homology"/>
<evidence type="ECO:0000313" key="6">
    <source>
        <dbReference type="Proteomes" id="UP001652623"/>
    </source>
</evidence>
<protein>
    <recommendedName>
        <fullName evidence="5">Glycosyltransferase</fullName>
        <ecNumber evidence="5">2.4.1.-</ecNumber>
    </recommendedName>
</protein>
<organism evidence="6 7">
    <name type="scientific">Ziziphus jujuba</name>
    <name type="common">Chinese jujube</name>
    <name type="synonym">Ziziphus sativa</name>
    <dbReference type="NCBI Taxonomy" id="326968"/>
    <lineage>
        <taxon>Eukaryota</taxon>
        <taxon>Viridiplantae</taxon>
        <taxon>Streptophyta</taxon>
        <taxon>Embryophyta</taxon>
        <taxon>Tracheophyta</taxon>
        <taxon>Spermatophyta</taxon>
        <taxon>Magnoliopsida</taxon>
        <taxon>eudicotyledons</taxon>
        <taxon>Gunneridae</taxon>
        <taxon>Pentapetalae</taxon>
        <taxon>rosids</taxon>
        <taxon>fabids</taxon>
        <taxon>Rosales</taxon>
        <taxon>Rhamnaceae</taxon>
        <taxon>Paliureae</taxon>
        <taxon>Ziziphus</taxon>
    </lineage>
</organism>
<dbReference type="SUPFAM" id="SSF53756">
    <property type="entry name" value="UDP-Glycosyltransferase/glycogen phosphorylase"/>
    <property type="match status" value="1"/>
</dbReference>
<dbReference type="KEGG" id="zju:107415278"/>
<dbReference type="Pfam" id="PF00201">
    <property type="entry name" value="UDPGT"/>
    <property type="match status" value="1"/>
</dbReference>
<evidence type="ECO:0000256" key="3">
    <source>
        <dbReference type="ARBA" id="ARBA00022679"/>
    </source>
</evidence>
<dbReference type="InterPro" id="IPR035595">
    <property type="entry name" value="UDP_glycos_trans_CS"/>
</dbReference>
<gene>
    <name evidence="7" type="primary">LOC107415278</name>
</gene>
<dbReference type="Proteomes" id="UP001652623">
    <property type="component" value="Chromosome 11"/>
</dbReference>
<dbReference type="PANTHER" id="PTHR48049:SF91">
    <property type="entry name" value="UDP-GLYCOSYLTRANSFERASE 79B7-RELATED"/>
    <property type="match status" value="1"/>
</dbReference>
<dbReference type="AlphaFoldDB" id="A0A6P3ZKG2"/>
<dbReference type="InParanoid" id="A0A6P3ZKG2"/>
<keyword evidence="3 4" id="KW-0808">Transferase</keyword>
<dbReference type="PROSITE" id="PS00375">
    <property type="entry name" value="UDPGT"/>
    <property type="match status" value="1"/>
</dbReference>
<comment type="similarity">
    <text evidence="1 4">Belongs to the UDP-glycosyltransferase family.</text>
</comment>
<dbReference type="Gene3D" id="3.40.50.2000">
    <property type="entry name" value="Glycogen Phosphorylase B"/>
    <property type="match status" value="2"/>
</dbReference>
<dbReference type="PANTHER" id="PTHR48049">
    <property type="entry name" value="GLYCOSYLTRANSFERASE"/>
    <property type="match status" value="1"/>
</dbReference>
<dbReference type="EC" id="2.4.1.-" evidence="5"/>
<dbReference type="GeneID" id="107415278"/>
<evidence type="ECO:0000256" key="2">
    <source>
        <dbReference type="ARBA" id="ARBA00022676"/>
    </source>
</evidence>
<keyword evidence="6" id="KW-1185">Reference proteome</keyword>
<keyword evidence="2 4" id="KW-0328">Glycosyltransferase</keyword>
<name>A0A6P3ZKG2_ZIZJJ</name>
<dbReference type="RefSeq" id="XP_015879064.4">
    <property type="nucleotide sequence ID" value="XM_016023578.4"/>
</dbReference>
<evidence type="ECO:0000313" key="7">
    <source>
        <dbReference type="RefSeq" id="XP_015879064.4"/>
    </source>
</evidence>
<accession>A0A6P3ZKG2</accession>
<dbReference type="FunCoup" id="A0A6P3ZKG2">
    <property type="interactions" value="177"/>
</dbReference>
<dbReference type="CDD" id="cd03784">
    <property type="entry name" value="GT1_Gtf-like"/>
    <property type="match status" value="1"/>
</dbReference>